<keyword evidence="2 4" id="KW-0560">Oxidoreductase</keyword>
<evidence type="ECO:0000313" key="15">
    <source>
        <dbReference type="Proteomes" id="UP000295472"/>
    </source>
</evidence>
<dbReference type="GO" id="GO:0051287">
    <property type="term" value="F:NAD binding"/>
    <property type="evidence" value="ECO:0007669"/>
    <property type="project" value="InterPro"/>
</dbReference>
<evidence type="ECO:0000259" key="5">
    <source>
        <dbReference type="Pfam" id="PF00389"/>
    </source>
</evidence>
<feature type="domain" description="D-isomer specific 2-hydroxyacid dehydrogenase NAD-binding" evidence="6">
    <location>
        <begin position="107"/>
        <end position="282"/>
    </location>
</feature>
<dbReference type="Proteomes" id="UP000295472">
    <property type="component" value="Unassembled WGS sequence"/>
</dbReference>
<evidence type="ECO:0000313" key="11">
    <source>
        <dbReference type="EMBL" id="TDX42415.1"/>
    </source>
</evidence>
<dbReference type="AlphaFoldDB" id="A0A1G6LHK7"/>
<evidence type="ECO:0000313" key="12">
    <source>
        <dbReference type="Proteomes" id="UP000198612"/>
    </source>
</evidence>
<dbReference type="EMBL" id="FMYT01000006">
    <property type="protein sequence ID" value="SDC42872.1"/>
    <property type="molecule type" value="Genomic_DNA"/>
</dbReference>
<evidence type="ECO:0000256" key="2">
    <source>
        <dbReference type="ARBA" id="ARBA00023002"/>
    </source>
</evidence>
<dbReference type="RefSeq" id="WP_073159953.1">
    <property type="nucleotide sequence ID" value="NZ_FMYT01000006.1"/>
</dbReference>
<evidence type="ECO:0000313" key="16">
    <source>
        <dbReference type="Proteomes" id="UP000324896"/>
    </source>
</evidence>
<dbReference type="OrthoDB" id="9805416at2"/>
<feature type="domain" description="D-isomer specific 2-hydroxyacid dehydrogenase catalytic" evidence="5">
    <location>
        <begin position="28"/>
        <end position="313"/>
    </location>
</feature>
<dbReference type="FunFam" id="3.40.50.720:FF:000363">
    <property type="entry name" value="D-isomer specific 2-hydroxyacid dehydrogenase"/>
    <property type="match status" value="1"/>
</dbReference>
<dbReference type="Gene3D" id="3.40.50.720">
    <property type="entry name" value="NAD(P)-binding Rossmann-like Domain"/>
    <property type="match status" value="2"/>
</dbReference>
<reference evidence="12 13" key="1">
    <citation type="submission" date="2016-10" db="EMBL/GenBank/DDBJ databases">
        <authorList>
            <person name="Varghese N."/>
            <person name="Submissions S."/>
        </authorList>
    </citation>
    <scope>NUCLEOTIDE SEQUENCE [LARGE SCALE GENOMIC DNA]</scope>
    <source>
        <strain evidence="8 16">WG10</strain>
        <strain evidence="9 13">WG2</strain>
        <strain evidence="10 12">WG5</strain>
    </source>
</reference>
<keyword evidence="3" id="KW-0520">NAD</keyword>
<dbReference type="Proteomes" id="UP000198612">
    <property type="component" value="Unassembled WGS sequence"/>
</dbReference>
<proteinExistence type="inferred from homology"/>
<dbReference type="Proteomes" id="UP000199519">
    <property type="component" value="Unassembled WGS sequence"/>
</dbReference>
<evidence type="ECO:0000313" key="9">
    <source>
        <dbReference type="EMBL" id="SDF61825.1"/>
    </source>
</evidence>
<dbReference type="EMBL" id="FNBJ01000017">
    <property type="protein sequence ID" value="SDF61825.1"/>
    <property type="molecule type" value="Genomic_DNA"/>
</dbReference>
<dbReference type="Proteomes" id="UP000324896">
    <property type="component" value="Unassembled WGS sequence"/>
</dbReference>
<dbReference type="GO" id="GO:0016616">
    <property type="term" value="F:oxidoreductase activity, acting on the CH-OH group of donors, NAD or NADP as acceptor"/>
    <property type="evidence" value="ECO:0007669"/>
    <property type="project" value="InterPro"/>
</dbReference>
<evidence type="ECO:0000256" key="4">
    <source>
        <dbReference type="RuleBase" id="RU003719"/>
    </source>
</evidence>
<dbReference type="InterPro" id="IPR006140">
    <property type="entry name" value="D-isomer_DH_NAD-bd"/>
</dbReference>
<protein>
    <submittedName>
        <fullName evidence="7 8">Phosphoglycerate dehydrogenase</fullName>
    </submittedName>
</protein>
<evidence type="ECO:0000313" key="13">
    <source>
        <dbReference type="Proteomes" id="UP000199519"/>
    </source>
</evidence>
<evidence type="ECO:0000256" key="1">
    <source>
        <dbReference type="ARBA" id="ARBA00005854"/>
    </source>
</evidence>
<dbReference type="PANTHER" id="PTHR43333">
    <property type="entry name" value="2-HACID_DH_C DOMAIN-CONTAINING PROTEIN"/>
    <property type="match status" value="1"/>
</dbReference>
<dbReference type="PANTHER" id="PTHR43333:SF1">
    <property type="entry name" value="D-ISOMER SPECIFIC 2-HYDROXYACID DEHYDROGENASE NAD-BINDING DOMAIN-CONTAINING PROTEIN"/>
    <property type="match status" value="1"/>
</dbReference>
<keyword evidence="13" id="KW-1185">Reference proteome</keyword>
<dbReference type="SUPFAM" id="SSF52283">
    <property type="entry name" value="Formate/glycerate dehydrogenase catalytic domain-like"/>
    <property type="match status" value="1"/>
</dbReference>
<name>A0A1G6LHK7_9FIRM</name>
<dbReference type="SUPFAM" id="SSF51735">
    <property type="entry name" value="NAD(P)-binding Rossmann-fold domains"/>
    <property type="match status" value="1"/>
</dbReference>
<dbReference type="GeneID" id="57013045"/>
<dbReference type="CDD" id="cd05300">
    <property type="entry name" value="2-Hacid_dh_1"/>
    <property type="match status" value="1"/>
</dbReference>
<organism evidence="8 16">
    <name type="scientific">Halanaerobium congolense</name>
    <dbReference type="NCBI Taxonomy" id="54121"/>
    <lineage>
        <taxon>Bacteria</taxon>
        <taxon>Bacillati</taxon>
        <taxon>Bacillota</taxon>
        <taxon>Clostridia</taxon>
        <taxon>Halanaerobiales</taxon>
        <taxon>Halanaerobiaceae</taxon>
        <taxon>Halanaerobium</taxon>
    </lineage>
</organism>
<dbReference type="EMBL" id="QICM01000004">
    <property type="protein sequence ID" value="PXV68679.1"/>
    <property type="molecule type" value="Genomic_DNA"/>
</dbReference>
<evidence type="ECO:0000313" key="10">
    <source>
        <dbReference type="EMBL" id="SET01533.1"/>
    </source>
</evidence>
<evidence type="ECO:0000313" key="14">
    <source>
        <dbReference type="Proteomes" id="UP000247389"/>
    </source>
</evidence>
<dbReference type="EMBL" id="FOHG01000017">
    <property type="protein sequence ID" value="SET01533.1"/>
    <property type="molecule type" value="Genomic_DNA"/>
</dbReference>
<evidence type="ECO:0000259" key="6">
    <source>
        <dbReference type="Pfam" id="PF02826"/>
    </source>
</evidence>
<comment type="similarity">
    <text evidence="1 4">Belongs to the D-isomer specific 2-hydroxyacid dehydrogenase family.</text>
</comment>
<evidence type="ECO:0000313" key="7">
    <source>
        <dbReference type="EMBL" id="PXV68679.1"/>
    </source>
</evidence>
<dbReference type="Proteomes" id="UP000247389">
    <property type="component" value="Unassembled WGS sequence"/>
</dbReference>
<gene>
    <name evidence="11" type="ORF">C7954_1203</name>
    <name evidence="7" type="ORF">C8C78_10466</name>
    <name evidence="8" type="ORF">SAMN04488597_10665</name>
    <name evidence="9" type="ORF">SAMN04488598_11728</name>
    <name evidence="10" type="ORF">SAMN04515652_11725</name>
</gene>
<dbReference type="Pfam" id="PF00389">
    <property type="entry name" value="2-Hacid_dh"/>
    <property type="match status" value="1"/>
</dbReference>
<dbReference type="Pfam" id="PF02826">
    <property type="entry name" value="2-Hacid_dh_C"/>
    <property type="match status" value="1"/>
</dbReference>
<dbReference type="InterPro" id="IPR029753">
    <property type="entry name" value="D-isomer_DH_CS"/>
</dbReference>
<reference evidence="7 14" key="2">
    <citation type="submission" date="2018-04" db="EMBL/GenBank/DDBJ databases">
        <title>Subsurface microbial communities from deep shales in Ohio and West Virginia, USA.</title>
        <authorList>
            <person name="Wrighton K."/>
        </authorList>
    </citation>
    <scope>NUCLEOTIDE SEQUENCE [LARGE SCALE GENOMIC DNA]</scope>
    <source>
        <strain evidence="11 15">DSMZ 11287</strain>
        <strain evidence="7 14">MSL28</strain>
    </source>
</reference>
<dbReference type="InterPro" id="IPR036291">
    <property type="entry name" value="NAD(P)-bd_dom_sf"/>
</dbReference>
<evidence type="ECO:0000256" key="3">
    <source>
        <dbReference type="ARBA" id="ARBA00023027"/>
    </source>
</evidence>
<dbReference type="STRING" id="54121.SAMN04515653_1221"/>
<dbReference type="PROSITE" id="PS00671">
    <property type="entry name" value="D_2_HYDROXYACID_DH_3"/>
    <property type="match status" value="1"/>
</dbReference>
<sequence length="319" mass="36585">MNKILVIKNKIFDLPAGAEEKINKLDSVFELKLIDSQKNYLPLLKEAEIVFGWPKTDLVKKAEKLKWLHLPSAGVDRYANKDIYQNQDIKLTNSSGVYGKPIAEHVFAMIMAHNRNLIDYAYNKKEKKWQRKNEIKDFFNSTVGILGFGDIGSTIAKRAKAWGAEVLALKRTMIKLPDYVDQIYLNQDLDKLLRKSDYVILTLPGTPETEGIIGRKELKTMKKSAFIINIGRGSLINQKDLIEALEENWIAGAGLDVTEPEPLPEASKLWEMDNVILTPHTSGFSPTNDQRRFEIFKDNLKRYLNKEKLLNQVDFELKY</sequence>
<accession>A0A1G6LHK7</accession>
<dbReference type="InterPro" id="IPR006139">
    <property type="entry name" value="D-isomer_2_OHA_DH_cat_dom"/>
</dbReference>
<evidence type="ECO:0000313" key="8">
    <source>
        <dbReference type="EMBL" id="SDC42872.1"/>
    </source>
</evidence>
<dbReference type="EMBL" id="SOEF01000020">
    <property type="protein sequence ID" value="TDX42415.1"/>
    <property type="molecule type" value="Genomic_DNA"/>
</dbReference>